<protein>
    <submittedName>
        <fullName evidence="1">Uncharacterized protein</fullName>
    </submittedName>
</protein>
<gene>
    <name evidence="1" type="ORF">H4B97_11090</name>
    <name evidence="2" type="ORF">H4C15_21340</name>
</gene>
<dbReference type="EMBL" id="JACGDA010000056">
    <property type="protein sequence ID" value="MBA6150018.1"/>
    <property type="molecule type" value="Genomic_DNA"/>
</dbReference>
<comment type="caution">
    <text evidence="1">The sequence shown here is derived from an EMBL/GenBank/DDBJ whole genome shotgun (WGS) entry which is preliminary data.</text>
</comment>
<evidence type="ECO:0000313" key="1">
    <source>
        <dbReference type="EMBL" id="MBA6143011.1"/>
    </source>
</evidence>
<name>A0A7W2LLD4_9PSED</name>
<dbReference type="GeneID" id="72421709"/>
<dbReference type="AlphaFoldDB" id="A0A7W2LLD4"/>
<dbReference type="RefSeq" id="WP_154211370.1">
    <property type="nucleotide sequence ID" value="NZ_BQHP01000015.1"/>
</dbReference>
<dbReference type="EMBL" id="JACGCZ010000015">
    <property type="protein sequence ID" value="MBA6143011.1"/>
    <property type="molecule type" value="Genomic_DNA"/>
</dbReference>
<dbReference type="Proteomes" id="UP000577346">
    <property type="component" value="Unassembled WGS sequence"/>
</dbReference>
<reference evidence="3 4" key="1">
    <citation type="submission" date="2020-07" db="EMBL/GenBank/DDBJ databases">
        <title>Diversity of carbapenemase encoding genes among Pseudomonas putida group clinical isolates in a tertiary Brazilian hospital.</title>
        <authorList>
            <person name="Alberto-Lei F."/>
            <person name="Nodari C.S."/>
            <person name="Streling A.P."/>
            <person name="Paulino J.T."/>
            <person name="Bessa-Neto F.O."/>
            <person name="Cayo R."/>
            <person name="Gales A.C."/>
        </authorList>
    </citation>
    <scope>NUCLEOTIDE SEQUENCE [LARGE SCALE GENOMIC DNA]</scope>
    <source>
        <strain evidence="2 3">11213</strain>
        <strain evidence="1 4">12273</strain>
    </source>
</reference>
<organism evidence="1 4">
    <name type="scientific">Pseudomonas juntendi</name>
    <dbReference type="NCBI Taxonomy" id="2666183"/>
    <lineage>
        <taxon>Bacteria</taxon>
        <taxon>Pseudomonadati</taxon>
        <taxon>Pseudomonadota</taxon>
        <taxon>Gammaproteobacteria</taxon>
        <taxon>Pseudomonadales</taxon>
        <taxon>Pseudomonadaceae</taxon>
        <taxon>Pseudomonas</taxon>
    </lineage>
</organism>
<evidence type="ECO:0000313" key="2">
    <source>
        <dbReference type="EMBL" id="MBA6150018.1"/>
    </source>
</evidence>
<proteinExistence type="predicted"/>
<sequence>MPIQGYEGFCRVRAQFNAPSHLAILNTQALMEPLAQANELTLKAAENQCRAMLDRYAR</sequence>
<dbReference type="Proteomes" id="UP000590738">
    <property type="component" value="Unassembled WGS sequence"/>
</dbReference>
<accession>A0A7W2LLD4</accession>
<evidence type="ECO:0000313" key="3">
    <source>
        <dbReference type="Proteomes" id="UP000577346"/>
    </source>
</evidence>
<evidence type="ECO:0000313" key="4">
    <source>
        <dbReference type="Proteomes" id="UP000590738"/>
    </source>
</evidence>